<dbReference type="GO" id="GO:0047527">
    <property type="term" value="F:2,3-dihydroxybenzoate-serine ligase activity"/>
    <property type="evidence" value="ECO:0007669"/>
    <property type="project" value="TreeGrafter"/>
</dbReference>
<dbReference type="Gene3D" id="3.30.559.30">
    <property type="entry name" value="Nonribosomal peptide synthetase, condensation domain"/>
    <property type="match status" value="1"/>
</dbReference>
<dbReference type="GO" id="GO:0043041">
    <property type="term" value="P:amino acid activation for nonribosomal peptide biosynthetic process"/>
    <property type="evidence" value="ECO:0007669"/>
    <property type="project" value="TreeGrafter"/>
</dbReference>
<feature type="non-terminal residue" evidence="2">
    <location>
        <position position="1"/>
    </location>
</feature>
<dbReference type="GO" id="GO:0031177">
    <property type="term" value="F:phosphopantetheine binding"/>
    <property type="evidence" value="ECO:0007669"/>
    <property type="project" value="TreeGrafter"/>
</dbReference>
<dbReference type="InterPro" id="IPR023213">
    <property type="entry name" value="CAT-like_dom_sf"/>
</dbReference>
<feature type="domain" description="Condensation" evidence="1">
    <location>
        <begin position="45"/>
        <end position="381"/>
    </location>
</feature>
<dbReference type="Pfam" id="PF00668">
    <property type="entry name" value="Condensation"/>
    <property type="match status" value="1"/>
</dbReference>
<dbReference type="PANTHER" id="PTHR45527:SF1">
    <property type="entry name" value="FATTY ACID SYNTHASE"/>
    <property type="match status" value="1"/>
</dbReference>
<dbReference type="PANTHER" id="PTHR45527">
    <property type="entry name" value="NONRIBOSOMAL PEPTIDE SYNTHETASE"/>
    <property type="match status" value="1"/>
</dbReference>
<dbReference type="Gene3D" id="3.30.559.10">
    <property type="entry name" value="Chloramphenicol acetyltransferase-like domain"/>
    <property type="match status" value="1"/>
</dbReference>
<comment type="caution">
    <text evidence="2">The sequence shown here is derived from an EMBL/GenBank/DDBJ whole genome shotgun (WGS) entry which is preliminary data.</text>
</comment>
<feature type="non-terminal residue" evidence="2">
    <location>
        <position position="384"/>
    </location>
</feature>
<reference evidence="2" key="1">
    <citation type="journal article" date="2015" name="Nature">
        <title>Complex archaea that bridge the gap between prokaryotes and eukaryotes.</title>
        <authorList>
            <person name="Spang A."/>
            <person name="Saw J.H."/>
            <person name="Jorgensen S.L."/>
            <person name="Zaremba-Niedzwiedzka K."/>
            <person name="Martijn J."/>
            <person name="Lind A.E."/>
            <person name="van Eijk R."/>
            <person name="Schleper C."/>
            <person name="Guy L."/>
            <person name="Ettema T.J."/>
        </authorList>
    </citation>
    <scope>NUCLEOTIDE SEQUENCE</scope>
</reference>
<evidence type="ECO:0000259" key="1">
    <source>
        <dbReference type="Pfam" id="PF00668"/>
    </source>
</evidence>
<proteinExistence type="predicted"/>
<evidence type="ECO:0000313" key="2">
    <source>
        <dbReference type="EMBL" id="KKK72211.1"/>
    </source>
</evidence>
<dbReference type="GO" id="GO:0009239">
    <property type="term" value="P:enterobactin biosynthetic process"/>
    <property type="evidence" value="ECO:0007669"/>
    <property type="project" value="TreeGrafter"/>
</dbReference>
<accession>A0A0F9AJ63</accession>
<sequence>FPSELKAQITEHKAAIIRYFQQQQSVVTLPSNMDAIAIAARDRCLPLSFAQQGLWFIEQLQGSQQYYMPAEFTLKGHIDVPLLRTAINQIVERHEILRSQFITDPQGIPYVQVTDTFVTPFQWLDAAIFPVAQRQSQITAALIQHQAQPFDLTRDVLLRVLLVSDNEQHYLAFNMHHIVSDGASMQILAQELQTIYTQLLQGDVELDPLPIQYADYAAWQRNTLTAEYFTAAINYWRTTLGDLEPLQSLPTDKVRSSVQQQSGLVYRQRLSHSLVEKIQQHAASQSVTPFMWLLSSFMLFIGRIKQTEQVLIGTPTQGREHPQLNDLIGLFVNTLVMHGVLSDELTFNVWLQQQKERILQSFEYRNMPFDKLVEGLNCQRDLSH</sequence>
<dbReference type="GO" id="GO:0009366">
    <property type="term" value="C:enterobactin synthetase complex"/>
    <property type="evidence" value="ECO:0007669"/>
    <property type="project" value="TreeGrafter"/>
</dbReference>
<name>A0A0F9AJ63_9ZZZZ</name>
<dbReference type="GO" id="GO:0005829">
    <property type="term" value="C:cytosol"/>
    <property type="evidence" value="ECO:0007669"/>
    <property type="project" value="TreeGrafter"/>
</dbReference>
<dbReference type="CDD" id="cd19531">
    <property type="entry name" value="LCL_NRPS-like"/>
    <property type="match status" value="1"/>
</dbReference>
<protein>
    <recommendedName>
        <fullName evidence="1">Condensation domain-containing protein</fullName>
    </recommendedName>
</protein>
<dbReference type="AlphaFoldDB" id="A0A0F9AJ63"/>
<dbReference type="EMBL" id="LAZR01057363">
    <property type="protein sequence ID" value="KKK72211.1"/>
    <property type="molecule type" value="Genomic_DNA"/>
</dbReference>
<organism evidence="2">
    <name type="scientific">marine sediment metagenome</name>
    <dbReference type="NCBI Taxonomy" id="412755"/>
    <lineage>
        <taxon>unclassified sequences</taxon>
        <taxon>metagenomes</taxon>
        <taxon>ecological metagenomes</taxon>
    </lineage>
</organism>
<gene>
    <name evidence="2" type="ORF">LCGC14_2906160</name>
</gene>
<dbReference type="SUPFAM" id="SSF52777">
    <property type="entry name" value="CoA-dependent acyltransferases"/>
    <property type="match status" value="2"/>
</dbReference>
<dbReference type="InterPro" id="IPR001242">
    <property type="entry name" value="Condensation_dom"/>
</dbReference>